<evidence type="ECO:0000259" key="2">
    <source>
        <dbReference type="Pfam" id="PF01370"/>
    </source>
</evidence>
<dbReference type="Gene3D" id="3.40.50.720">
    <property type="entry name" value="NAD(P)-binding Rossmann-like Domain"/>
    <property type="match status" value="1"/>
</dbReference>
<feature type="domain" description="NAD-dependent epimerase/dehydratase" evidence="2">
    <location>
        <begin position="6"/>
        <end position="211"/>
    </location>
</feature>
<dbReference type="NCBIfam" id="TIGR01777">
    <property type="entry name" value="yfcH"/>
    <property type="match status" value="1"/>
</dbReference>
<dbReference type="Pfam" id="PF08338">
    <property type="entry name" value="DUF1731"/>
    <property type="match status" value="1"/>
</dbReference>
<dbReference type="SUPFAM" id="SSF51735">
    <property type="entry name" value="NAD(P)-binding Rossmann-fold domains"/>
    <property type="match status" value="1"/>
</dbReference>
<dbReference type="InterPro" id="IPR036291">
    <property type="entry name" value="NAD(P)-bd_dom_sf"/>
</dbReference>
<keyword evidence="5" id="KW-1185">Reference proteome</keyword>
<comment type="caution">
    <text evidence="4">The sequence shown here is derived from an EMBL/GenBank/DDBJ whole genome shotgun (WGS) entry which is preliminary data.</text>
</comment>
<dbReference type="PANTHER" id="PTHR11092">
    <property type="entry name" value="SUGAR NUCLEOTIDE EPIMERASE RELATED"/>
    <property type="match status" value="1"/>
</dbReference>
<dbReference type="PANTHER" id="PTHR11092:SF0">
    <property type="entry name" value="EPIMERASE FAMILY PROTEIN SDR39U1"/>
    <property type="match status" value="1"/>
</dbReference>
<feature type="domain" description="DUF1731" evidence="3">
    <location>
        <begin position="247"/>
        <end position="292"/>
    </location>
</feature>
<dbReference type="Proteomes" id="UP001501475">
    <property type="component" value="Unassembled WGS sequence"/>
</dbReference>
<sequence>MLTVGISGASGLIGTALTQALRDRGDRVIVLVRRPAAGPDERSWDPAKEIFDAGLAGVHTVVNLAGAGVGDTRWNTEHRAAILTSRVRATRTIVAAIEASDEPIALVNGSAVGAYGDRGEEVLTEGSPRGVGFLAEVVRAWEDAAAPLVEAGRPVSFARTGLVMTQRGGALAPLLRATRLGAGGPLGSGKQYWPIISLRDEVAALMHLIDHPEITGPVNLVGVEPPRQREVAAELGRLVHRPSVLPAPGFALRLVVGEFAGEILASQRVLPERLLATGFEHRDASVDEVLAAALAG</sequence>
<comment type="similarity">
    <text evidence="1">Belongs to the NAD(P)-dependent epimerase/dehydratase family. SDR39U1 subfamily.</text>
</comment>
<dbReference type="RefSeq" id="WP_344061380.1">
    <property type="nucleotide sequence ID" value="NZ_BAAAPN010000011.1"/>
</dbReference>
<dbReference type="Pfam" id="PF01370">
    <property type="entry name" value="Epimerase"/>
    <property type="match status" value="1"/>
</dbReference>
<evidence type="ECO:0000313" key="5">
    <source>
        <dbReference type="Proteomes" id="UP001501475"/>
    </source>
</evidence>
<organism evidence="4 5">
    <name type="scientific">Nostocoides vanveenii</name>
    <dbReference type="NCBI Taxonomy" id="330835"/>
    <lineage>
        <taxon>Bacteria</taxon>
        <taxon>Bacillati</taxon>
        <taxon>Actinomycetota</taxon>
        <taxon>Actinomycetes</taxon>
        <taxon>Micrococcales</taxon>
        <taxon>Intrasporangiaceae</taxon>
        <taxon>Nostocoides</taxon>
    </lineage>
</organism>
<evidence type="ECO:0000313" key="4">
    <source>
        <dbReference type="EMBL" id="GAA1746637.1"/>
    </source>
</evidence>
<evidence type="ECO:0000259" key="3">
    <source>
        <dbReference type="Pfam" id="PF08338"/>
    </source>
</evidence>
<proteinExistence type="inferred from homology"/>
<dbReference type="InterPro" id="IPR001509">
    <property type="entry name" value="Epimerase_deHydtase"/>
</dbReference>
<dbReference type="InterPro" id="IPR010099">
    <property type="entry name" value="SDR39U1"/>
</dbReference>
<gene>
    <name evidence="4" type="ORF">GCM10009810_04060</name>
</gene>
<reference evidence="5" key="1">
    <citation type="journal article" date="2019" name="Int. J. Syst. Evol. Microbiol.">
        <title>The Global Catalogue of Microorganisms (GCM) 10K type strain sequencing project: providing services to taxonomists for standard genome sequencing and annotation.</title>
        <authorList>
            <consortium name="The Broad Institute Genomics Platform"/>
            <consortium name="The Broad Institute Genome Sequencing Center for Infectious Disease"/>
            <person name="Wu L."/>
            <person name="Ma J."/>
        </authorList>
    </citation>
    <scope>NUCLEOTIDE SEQUENCE [LARGE SCALE GENOMIC DNA]</scope>
    <source>
        <strain evidence="5">JCM 15591</strain>
    </source>
</reference>
<evidence type="ECO:0000256" key="1">
    <source>
        <dbReference type="ARBA" id="ARBA00009353"/>
    </source>
</evidence>
<protein>
    <submittedName>
        <fullName evidence="4">TIGR01777 family oxidoreductase</fullName>
    </submittedName>
</protein>
<dbReference type="EMBL" id="BAAAPN010000011">
    <property type="protein sequence ID" value="GAA1746637.1"/>
    <property type="molecule type" value="Genomic_DNA"/>
</dbReference>
<accession>A0ABP4W627</accession>
<name>A0ABP4W627_9MICO</name>
<dbReference type="InterPro" id="IPR013549">
    <property type="entry name" value="DUF1731"/>
</dbReference>